<evidence type="ECO:0000313" key="1">
    <source>
        <dbReference type="EMBL" id="KAH8002864.1"/>
    </source>
</evidence>
<sequence length="387" mass="44307">MKEDEALKSETASAARLVKQTAPRCNTISFGRGLSAHSSPFGSRMFGPDNPRFGQGPVDYKSVQWTIPSEDVPAVWYSNYGCHPMDYTSSHLMDPGGSCSRQPWEGLSWYGEDRCHPGDPRIEPDSHWAELVQTREERSLQQEFQKERHRAQVWPIPTVCMATAGSSDKGSDADTGAADSWVQEKLEYKEKFQQMQRKMELLQARAKTVEVRLTQMINAPAYSVTLGFLLQLDRKMNYKPVMRMVTEEIGLPPYTAPPVNLWRNSLISALRRPRKRMTAEYWDPIQDLSGGSFPAGLYPGQEPTLHGAQALWLDEEEEWERCSHLTHLVLRNLLNLWTLLVQWCSMRMIFHYGQNLMTSMSSISTYIRLNRQPWNRLGVNGKLLKKP</sequence>
<proteinExistence type="predicted"/>
<dbReference type="Proteomes" id="UP000827872">
    <property type="component" value="Linkage Group LG09"/>
</dbReference>
<accession>A0ACB8FCC0</accession>
<gene>
    <name evidence="1" type="ORF">K3G42_002112</name>
</gene>
<protein>
    <submittedName>
        <fullName evidence="1">Uncharacterized protein</fullName>
    </submittedName>
</protein>
<reference evidence="1" key="1">
    <citation type="submission" date="2021-08" db="EMBL/GenBank/DDBJ databases">
        <title>The first chromosome-level gecko genome reveals the dynamic sex chromosomes of Neotropical dwarf geckos (Sphaerodactylidae: Sphaerodactylus).</title>
        <authorList>
            <person name="Pinto B.J."/>
            <person name="Keating S.E."/>
            <person name="Gamble T."/>
        </authorList>
    </citation>
    <scope>NUCLEOTIDE SEQUENCE</scope>
    <source>
        <strain evidence="1">TG3544</strain>
    </source>
</reference>
<name>A0ACB8FCC0_9SAUR</name>
<keyword evidence="2" id="KW-1185">Reference proteome</keyword>
<organism evidence="1 2">
    <name type="scientific">Sphaerodactylus townsendi</name>
    <dbReference type="NCBI Taxonomy" id="933632"/>
    <lineage>
        <taxon>Eukaryota</taxon>
        <taxon>Metazoa</taxon>
        <taxon>Chordata</taxon>
        <taxon>Craniata</taxon>
        <taxon>Vertebrata</taxon>
        <taxon>Euteleostomi</taxon>
        <taxon>Lepidosauria</taxon>
        <taxon>Squamata</taxon>
        <taxon>Bifurcata</taxon>
        <taxon>Gekkota</taxon>
        <taxon>Sphaerodactylidae</taxon>
        <taxon>Sphaerodactylus</taxon>
    </lineage>
</organism>
<comment type="caution">
    <text evidence="1">The sequence shown here is derived from an EMBL/GenBank/DDBJ whole genome shotgun (WGS) entry which is preliminary data.</text>
</comment>
<evidence type="ECO:0000313" key="2">
    <source>
        <dbReference type="Proteomes" id="UP000827872"/>
    </source>
</evidence>
<dbReference type="EMBL" id="CM037622">
    <property type="protein sequence ID" value="KAH8002864.1"/>
    <property type="molecule type" value="Genomic_DNA"/>
</dbReference>